<evidence type="ECO:0000256" key="1">
    <source>
        <dbReference type="SAM" id="MobiDB-lite"/>
    </source>
</evidence>
<feature type="domain" description="DUF6535" evidence="3">
    <location>
        <begin position="184"/>
        <end position="275"/>
    </location>
</feature>
<gene>
    <name evidence="4" type="ORF">SCP_0702900</name>
</gene>
<evidence type="ECO:0000259" key="3">
    <source>
        <dbReference type="Pfam" id="PF20153"/>
    </source>
</evidence>
<keyword evidence="2" id="KW-0472">Membrane</keyword>
<name>A0A401GTP0_9APHY</name>
<proteinExistence type="predicted"/>
<dbReference type="Pfam" id="PF20153">
    <property type="entry name" value="DUF6535"/>
    <property type="match status" value="2"/>
</dbReference>
<dbReference type="EMBL" id="BFAD01000007">
    <property type="protein sequence ID" value="GBE85104.1"/>
    <property type="molecule type" value="Genomic_DNA"/>
</dbReference>
<reference evidence="4 5" key="1">
    <citation type="journal article" date="2018" name="Sci. Rep.">
        <title>Genome sequence of the cauliflower mushroom Sparassis crispa (Hanabiratake) and its association with beneficial usage.</title>
        <authorList>
            <person name="Kiyama R."/>
            <person name="Furutani Y."/>
            <person name="Kawaguchi K."/>
            <person name="Nakanishi T."/>
        </authorList>
    </citation>
    <scope>NUCLEOTIDE SEQUENCE [LARGE SCALE GENOMIC DNA]</scope>
</reference>
<feature type="transmembrane region" description="Helical" evidence="2">
    <location>
        <begin position="280"/>
        <end position="304"/>
    </location>
</feature>
<protein>
    <recommendedName>
        <fullName evidence="3">DUF6535 domain-containing protein</fullName>
    </recommendedName>
</protein>
<feature type="compositionally biased region" description="Polar residues" evidence="1">
    <location>
        <begin position="31"/>
        <end position="42"/>
    </location>
</feature>
<feature type="region of interest" description="Disordered" evidence="1">
    <location>
        <begin position="18"/>
        <end position="89"/>
    </location>
</feature>
<organism evidence="4 5">
    <name type="scientific">Sparassis crispa</name>
    <dbReference type="NCBI Taxonomy" id="139825"/>
    <lineage>
        <taxon>Eukaryota</taxon>
        <taxon>Fungi</taxon>
        <taxon>Dikarya</taxon>
        <taxon>Basidiomycota</taxon>
        <taxon>Agaricomycotina</taxon>
        <taxon>Agaricomycetes</taxon>
        <taxon>Polyporales</taxon>
        <taxon>Sparassidaceae</taxon>
        <taxon>Sparassis</taxon>
    </lineage>
</organism>
<evidence type="ECO:0000313" key="5">
    <source>
        <dbReference type="Proteomes" id="UP000287166"/>
    </source>
</evidence>
<evidence type="ECO:0000256" key="2">
    <source>
        <dbReference type="SAM" id="Phobius"/>
    </source>
</evidence>
<dbReference type="InParanoid" id="A0A401GTP0"/>
<comment type="caution">
    <text evidence="4">The sequence shown here is derived from an EMBL/GenBank/DDBJ whole genome shotgun (WGS) entry which is preliminary data.</text>
</comment>
<feature type="transmembrane region" description="Helical" evidence="2">
    <location>
        <begin position="316"/>
        <end position="336"/>
    </location>
</feature>
<dbReference type="RefSeq" id="XP_027616017.1">
    <property type="nucleotide sequence ID" value="XM_027760216.1"/>
</dbReference>
<dbReference type="AlphaFoldDB" id="A0A401GTP0"/>
<dbReference type="GeneID" id="38782021"/>
<keyword evidence="2" id="KW-0812">Transmembrane</keyword>
<keyword evidence="2" id="KW-1133">Transmembrane helix</keyword>
<feature type="transmembrane region" description="Helical" evidence="2">
    <location>
        <begin position="193"/>
        <end position="213"/>
    </location>
</feature>
<feature type="domain" description="DUF6535" evidence="3">
    <location>
        <begin position="128"/>
        <end position="171"/>
    </location>
</feature>
<feature type="region of interest" description="Disordered" evidence="1">
    <location>
        <begin position="686"/>
        <end position="712"/>
    </location>
</feature>
<feature type="transmembrane region" description="Helical" evidence="2">
    <location>
        <begin position="153"/>
        <end position="173"/>
    </location>
</feature>
<feature type="region of interest" description="Disordered" evidence="1">
    <location>
        <begin position="102"/>
        <end position="124"/>
    </location>
</feature>
<accession>A0A401GTP0</accession>
<sequence>MDRPQGAYLASFLFHSNDSPIERSRSGHWQMETSSLQDVSDLSSRRPAGSNLENHRPTNSSSYPRHRSPFFPRVATGNTTYSKSSSSKKGISTFDISAVEVQEESKDEPVKLPTPPLQDDHPDTSAAWAKCAKDLWEHDEAAVKEWKEEIDTLLVFAGLFSAVLTAFNVQAAFSGNGSGGLSNSSPPTYVAANALWFASLVCSLASASIGISVKQWLNHYTTRNSTISRQSVRIRQFRYRGLIRWRVVNIKNFLPVLLQTALSLFFLGLLLILWNMNRVVASTTTALVVSLALFTSSTVMLPAIACDSPYKSAPAWWFFLVTRWTNITFATSWRYLKHRLRTILYKIVRQESYDGSTDPVYLFNVRPYRNWTEREILYVRSLTSPIDSYALAKADETMMDDTFLDEVIRPCLQDIALEDALPCYYSILQYRAHRFKDNLPDWNGDEHDGHAIVTMGQMTIDMLSRISSADHDSVSHQKRLFELLDRLFEARPAGIPAGYGRLLGILTKMLGDNVAAAAAIRETAFAWIVKLAVHHQIDAAEKDDALAIVAYAAAIREVHDGPAYPRACLAGLHVSELLTKDDDYKSLRGELKDMLDSLEGYLSVPASQVIADRANLISFICFLPSVVKLGRRDAGLVSAGLVELLLKVFEHSLDVLSSSEFRKQEVMASQVVQRILSDLRSLQEELRAAEGKSPQDESLPEGITSNEQASAR</sequence>
<feature type="transmembrane region" description="Helical" evidence="2">
    <location>
        <begin position="253"/>
        <end position="274"/>
    </location>
</feature>
<feature type="compositionally biased region" description="Polar residues" evidence="1">
    <location>
        <begin position="703"/>
        <end position="712"/>
    </location>
</feature>
<dbReference type="OrthoDB" id="2796682at2759"/>
<evidence type="ECO:0000313" key="4">
    <source>
        <dbReference type="EMBL" id="GBE85104.1"/>
    </source>
</evidence>
<feature type="compositionally biased region" description="Basic and acidic residues" evidence="1">
    <location>
        <begin position="686"/>
        <end position="695"/>
    </location>
</feature>
<dbReference type="Proteomes" id="UP000287166">
    <property type="component" value="Unassembled WGS sequence"/>
</dbReference>
<keyword evidence="5" id="KW-1185">Reference proteome</keyword>
<dbReference type="InterPro" id="IPR045338">
    <property type="entry name" value="DUF6535"/>
</dbReference>